<dbReference type="AlphaFoldDB" id="A0A6J7HKS2"/>
<dbReference type="GO" id="GO:0006508">
    <property type="term" value="P:proteolysis"/>
    <property type="evidence" value="ECO:0007669"/>
    <property type="project" value="InterPro"/>
</dbReference>
<name>A0A6J7HKS2_9ZZZZ</name>
<dbReference type="PROSITE" id="PS51786">
    <property type="entry name" value="LON_PROTEOLYTIC"/>
    <property type="match status" value="1"/>
</dbReference>
<dbReference type="SUPFAM" id="SSF54211">
    <property type="entry name" value="Ribosomal protein S5 domain 2-like"/>
    <property type="match status" value="1"/>
</dbReference>
<reference evidence="4" key="1">
    <citation type="submission" date="2020-05" db="EMBL/GenBank/DDBJ databases">
        <authorList>
            <person name="Chiriac C."/>
            <person name="Salcher M."/>
            <person name="Ghai R."/>
            <person name="Kavagutti S V."/>
        </authorList>
    </citation>
    <scope>NUCLEOTIDE SEQUENCE</scope>
</reference>
<dbReference type="InterPro" id="IPR020568">
    <property type="entry name" value="Ribosomal_Su5_D2-typ_SF"/>
</dbReference>
<dbReference type="InterPro" id="IPR008269">
    <property type="entry name" value="Lon_proteolytic"/>
</dbReference>
<dbReference type="PANTHER" id="PTHR10046">
    <property type="entry name" value="ATP DEPENDENT LON PROTEASE FAMILY MEMBER"/>
    <property type="match status" value="1"/>
</dbReference>
<gene>
    <name evidence="3" type="ORF">UFOPK2658_01213</name>
    <name evidence="4" type="ORF">UFOPK3494_01824</name>
</gene>
<dbReference type="InterPro" id="IPR027065">
    <property type="entry name" value="Lon_Prtase"/>
</dbReference>
<protein>
    <submittedName>
        <fullName evidence="4">Unannotated protein</fullName>
    </submittedName>
</protein>
<sequence length="399" mass="41820">MAKPAMRPRRVEISVSDTQTEKVLAPQVVAPSFRAQVVAIPFVTIAFLIIVTILVGMVWPLQRYETAPGRADLVGSRLSIDGTQVVVYRPERGVRFVTALGTKLNPVQAFMGWVDPFVNVLTCEQRFGDCNPTQSHEVQLGAMANAKEIAAYVALSYLGFDSTFQEGPAQVAGFDASVCPEDAPKQRSCKVLAVGDVITSIDIGDGPIEVNVISKLSEVLKKAKAGDIATLGIIPLTNDGPGTPKSVEVELIQSPDDATRTLIGFSARDTRTVQLPFTVNFDTDEIGGPSAGLSFTLALIDNLTKGELVPPQGVAVTGTIQDDGTVGAIGALVQKSIAVKKSGAKVFLVPTAQGPEEIAAAQAAVGDAVEIVPVATLNEALAALIRLGGDKVVAPVKQG</sequence>
<feature type="transmembrane region" description="Helical" evidence="1">
    <location>
        <begin position="37"/>
        <end position="59"/>
    </location>
</feature>
<dbReference type="GO" id="GO:0005524">
    <property type="term" value="F:ATP binding"/>
    <property type="evidence" value="ECO:0007669"/>
    <property type="project" value="InterPro"/>
</dbReference>
<dbReference type="EMBL" id="CAEZYH010000054">
    <property type="protein sequence ID" value="CAB4723375.1"/>
    <property type="molecule type" value="Genomic_DNA"/>
</dbReference>
<dbReference type="InterPro" id="IPR014721">
    <property type="entry name" value="Ribsml_uS5_D2-typ_fold_subgr"/>
</dbReference>
<keyword evidence="1" id="KW-1133">Transmembrane helix</keyword>
<evidence type="ECO:0000256" key="1">
    <source>
        <dbReference type="SAM" id="Phobius"/>
    </source>
</evidence>
<dbReference type="GO" id="GO:0004176">
    <property type="term" value="F:ATP-dependent peptidase activity"/>
    <property type="evidence" value="ECO:0007669"/>
    <property type="project" value="InterPro"/>
</dbReference>
<feature type="domain" description="Lon proteolytic" evidence="2">
    <location>
        <begin position="285"/>
        <end position="387"/>
    </location>
</feature>
<keyword evidence="1" id="KW-0472">Membrane</keyword>
<proteinExistence type="predicted"/>
<dbReference type="EMBL" id="CAFBMF010000201">
    <property type="protein sequence ID" value="CAB4916229.1"/>
    <property type="molecule type" value="Genomic_DNA"/>
</dbReference>
<evidence type="ECO:0000313" key="4">
    <source>
        <dbReference type="EMBL" id="CAB4916229.1"/>
    </source>
</evidence>
<dbReference type="Pfam" id="PF05362">
    <property type="entry name" value="Lon_C"/>
    <property type="match status" value="1"/>
</dbReference>
<accession>A0A6J7HKS2</accession>
<dbReference type="GO" id="GO:0030163">
    <property type="term" value="P:protein catabolic process"/>
    <property type="evidence" value="ECO:0007669"/>
    <property type="project" value="InterPro"/>
</dbReference>
<dbReference type="Gene3D" id="3.30.230.10">
    <property type="match status" value="1"/>
</dbReference>
<evidence type="ECO:0000313" key="3">
    <source>
        <dbReference type="EMBL" id="CAB4723375.1"/>
    </source>
</evidence>
<dbReference type="GO" id="GO:0004252">
    <property type="term" value="F:serine-type endopeptidase activity"/>
    <property type="evidence" value="ECO:0007669"/>
    <property type="project" value="InterPro"/>
</dbReference>
<organism evidence="4">
    <name type="scientific">freshwater metagenome</name>
    <dbReference type="NCBI Taxonomy" id="449393"/>
    <lineage>
        <taxon>unclassified sequences</taxon>
        <taxon>metagenomes</taxon>
        <taxon>ecological metagenomes</taxon>
    </lineage>
</organism>
<keyword evidence="1" id="KW-0812">Transmembrane</keyword>
<evidence type="ECO:0000259" key="2">
    <source>
        <dbReference type="PROSITE" id="PS51786"/>
    </source>
</evidence>